<reference evidence="2 3" key="1">
    <citation type="journal article" date="2009" name="Stand. Genomic Sci.">
        <title>Complete genome sequence of Acidimicrobium ferrooxidans type strain (ICP).</title>
        <authorList>
            <person name="Clum A."/>
            <person name="Nolan M."/>
            <person name="Lang E."/>
            <person name="Glavina Del Rio T."/>
            <person name="Tice H."/>
            <person name="Copeland A."/>
            <person name="Cheng J.F."/>
            <person name="Lucas S."/>
            <person name="Chen F."/>
            <person name="Bruce D."/>
            <person name="Goodwin L."/>
            <person name="Pitluck S."/>
            <person name="Ivanova N."/>
            <person name="Mavrommatis K."/>
            <person name="Mikhailova N."/>
            <person name="Pati A."/>
            <person name="Chen A."/>
            <person name="Palaniappan K."/>
            <person name="Goker M."/>
            <person name="Spring S."/>
            <person name="Land M."/>
            <person name="Hauser L."/>
            <person name="Chang Y.J."/>
            <person name="Jeffries C.C."/>
            <person name="Chain P."/>
            <person name="Bristow J."/>
            <person name="Eisen J.A."/>
            <person name="Markowitz V."/>
            <person name="Hugenholtz P."/>
            <person name="Kyrpides N.C."/>
            <person name="Klenk H.P."/>
            <person name="Lapidus A."/>
        </authorList>
    </citation>
    <scope>NUCLEOTIDE SEQUENCE [LARGE SCALE GENOMIC DNA]</scope>
    <source>
        <strain evidence="3">DSM 10331 / JCM 15462 / NBRC 103882 / ICP</strain>
    </source>
</reference>
<dbReference type="eggNOG" id="ENOG50325RF">
    <property type="taxonomic scope" value="Bacteria"/>
</dbReference>
<sequence length="335" mass="35747">MALLPANLVCWPGKVVRLEPVGIEVTVAALAGPTVEFDGADGCDPASVMAISARCVAARAWLGASLVRAEHGRLRGRVEAARPWNLREGPRAVLRSRGTYYLHGFTLGVPMVTVDVSVGGVAIEAPDGVRDAPGTVRAVSFDVSGRLVRAVAEVVGVGDEVWRLRFVHLSPGDEAAVARWVFARQVSDRAALGPSARLDDGLDASAQLLHPRLSVRRRGRVVEVAVEQRQAEPVTFALGSPDDVAALDRWCEAVGPWLRLGAWWDVAWMVQALPASVAGELSRAIVHAAADHWRVAVPEATTRLEGPQEAWPSWYRPITHDAVGGASAGGDRTSD</sequence>
<dbReference type="Pfam" id="PF07238">
    <property type="entry name" value="PilZ"/>
    <property type="match status" value="1"/>
</dbReference>
<dbReference type="SUPFAM" id="SSF141371">
    <property type="entry name" value="PilZ domain-like"/>
    <property type="match status" value="1"/>
</dbReference>
<evidence type="ECO:0000313" key="3">
    <source>
        <dbReference type="Proteomes" id="UP000000771"/>
    </source>
</evidence>
<dbReference type="InterPro" id="IPR009875">
    <property type="entry name" value="PilZ_domain"/>
</dbReference>
<keyword evidence="3" id="KW-1185">Reference proteome</keyword>
<dbReference type="STRING" id="525909.Afer_1946"/>
<dbReference type="HOGENOM" id="CLU_828017_0_0_11"/>
<dbReference type="Proteomes" id="UP000000771">
    <property type="component" value="Chromosome"/>
</dbReference>
<dbReference type="KEGG" id="afo:Afer_1946"/>
<evidence type="ECO:0000259" key="1">
    <source>
        <dbReference type="Pfam" id="PF07238"/>
    </source>
</evidence>
<accession>C7M1V3</accession>
<evidence type="ECO:0000313" key="2">
    <source>
        <dbReference type="EMBL" id="ACU54850.1"/>
    </source>
</evidence>
<proteinExistence type="predicted"/>
<feature type="domain" description="PilZ" evidence="1">
    <location>
        <begin position="87"/>
        <end position="183"/>
    </location>
</feature>
<dbReference type="RefSeq" id="WP_015799326.1">
    <property type="nucleotide sequence ID" value="NC_013124.1"/>
</dbReference>
<dbReference type="GO" id="GO:0035438">
    <property type="term" value="F:cyclic-di-GMP binding"/>
    <property type="evidence" value="ECO:0007669"/>
    <property type="project" value="InterPro"/>
</dbReference>
<dbReference type="Gene3D" id="2.40.10.220">
    <property type="entry name" value="predicted glycosyltransferase like domains"/>
    <property type="match status" value="1"/>
</dbReference>
<protein>
    <submittedName>
        <fullName evidence="2">Type IV pilus assembly PilZ</fullName>
    </submittedName>
</protein>
<gene>
    <name evidence="2" type="ordered locus">Afer_1946</name>
</gene>
<dbReference type="EMBL" id="CP001631">
    <property type="protein sequence ID" value="ACU54850.1"/>
    <property type="molecule type" value="Genomic_DNA"/>
</dbReference>
<organism evidence="2 3">
    <name type="scientific">Acidimicrobium ferrooxidans (strain DSM 10331 / JCM 15462 / NBRC 103882 / ICP)</name>
    <dbReference type="NCBI Taxonomy" id="525909"/>
    <lineage>
        <taxon>Bacteria</taxon>
        <taxon>Bacillati</taxon>
        <taxon>Actinomycetota</taxon>
        <taxon>Acidimicrobiia</taxon>
        <taxon>Acidimicrobiales</taxon>
        <taxon>Acidimicrobiaceae</taxon>
        <taxon>Acidimicrobium</taxon>
    </lineage>
</organism>
<dbReference type="AlphaFoldDB" id="C7M1V3"/>
<name>C7M1V3_ACIFD</name>